<evidence type="ECO:0008006" key="2">
    <source>
        <dbReference type="Google" id="ProtNLM"/>
    </source>
</evidence>
<comment type="caution">
    <text evidence="1">The sequence shown here is derived from an EMBL/GenBank/DDBJ whole genome shotgun (WGS) entry which is preliminary data.</text>
</comment>
<dbReference type="SUPFAM" id="SSF54523">
    <property type="entry name" value="Pili subunits"/>
    <property type="match status" value="1"/>
</dbReference>
<sequence>MTNKAFTMIEMLIVIALIWVVATLVSGFDFNRQTDGEKRDRMANMISSIINTEKINAITWKGVSNWSSIINYDYSKLNLSNTWLTVKYLDSSMNTVATWASFTYPFYMDTHYEIKKIDVINASGATYTWWTIDIIFNRLANNISFTGTQSDGTPLPSNTVSLDITAWYAKINRHILFDYRTWRLEIK</sequence>
<organism evidence="1">
    <name type="scientific">uncultured bacterium</name>
    <name type="common">gcode 4</name>
    <dbReference type="NCBI Taxonomy" id="1234023"/>
    <lineage>
        <taxon>Bacteria</taxon>
        <taxon>environmental samples</taxon>
    </lineage>
</organism>
<gene>
    <name evidence="1" type="ORF">ACD_2C00056G0001</name>
</gene>
<evidence type="ECO:0000313" key="1">
    <source>
        <dbReference type="EMBL" id="EKE30025.1"/>
    </source>
</evidence>
<protein>
    <recommendedName>
        <fullName evidence="2">Prepilin-type N-terminal cleavage/methylation domain-containing protein</fullName>
    </recommendedName>
</protein>
<dbReference type="EMBL" id="AMFJ01000056">
    <property type="protein sequence ID" value="EKE30025.1"/>
    <property type="molecule type" value="Genomic_DNA"/>
</dbReference>
<dbReference type="InterPro" id="IPR045584">
    <property type="entry name" value="Pilin-like"/>
</dbReference>
<reference evidence="1" key="1">
    <citation type="journal article" date="2012" name="Science">
        <title>Fermentation, hydrogen, and sulfur metabolism in multiple uncultivated bacterial phyla.</title>
        <authorList>
            <person name="Wrighton K.C."/>
            <person name="Thomas B.C."/>
            <person name="Sharon I."/>
            <person name="Miller C.S."/>
            <person name="Castelle C.J."/>
            <person name="VerBerkmoes N.C."/>
            <person name="Wilkins M.J."/>
            <person name="Hettich R.L."/>
            <person name="Lipton M.S."/>
            <person name="Williams K.H."/>
            <person name="Long P.E."/>
            <person name="Banfield J.F."/>
        </authorList>
    </citation>
    <scope>NUCLEOTIDE SEQUENCE [LARGE SCALE GENOMIC DNA]</scope>
</reference>
<name>K2H2D5_9BACT</name>
<dbReference type="AlphaFoldDB" id="K2H2D5"/>
<dbReference type="NCBIfam" id="TIGR02532">
    <property type="entry name" value="IV_pilin_GFxxxE"/>
    <property type="match status" value="1"/>
</dbReference>
<proteinExistence type="predicted"/>
<accession>K2H2D5</accession>
<dbReference type="InterPro" id="IPR012902">
    <property type="entry name" value="N_methyl_site"/>
</dbReference>